<dbReference type="Proteomes" id="UP000054359">
    <property type="component" value="Unassembled WGS sequence"/>
</dbReference>
<dbReference type="EMBL" id="KK120480">
    <property type="protein sequence ID" value="KFM78366.1"/>
    <property type="molecule type" value="Genomic_DNA"/>
</dbReference>
<dbReference type="AlphaFoldDB" id="A0A087ULX7"/>
<accession>A0A087ULX7</accession>
<evidence type="ECO:0000313" key="1">
    <source>
        <dbReference type="EMBL" id="KFM78366.1"/>
    </source>
</evidence>
<evidence type="ECO:0000313" key="2">
    <source>
        <dbReference type="Proteomes" id="UP000054359"/>
    </source>
</evidence>
<feature type="non-terminal residue" evidence="1">
    <location>
        <position position="1"/>
    </location>
</feature>
<keyword evidence="2" id="KW-1185">Reference proteome</keyword>
<proteinExistence type="predicted"/>
<protein>
    <submittedName>
        <fullName evidence="1">Uncharacterized protein</fullName>
    </submittedName>
</protein>
<organism evidence="1 2">
    <name type="scientific">Stegodyphus mimosarum</name>
    <name type="common">African social velvet spider</name>
    <dbReference type="NCBI Taxonomy" id="407821"/>
    <lineage>
        <taxon>Eukaryota</taxon>
        <taxon>Metazoa</taxon>
        <taxon>Ecdysozoa</taxon>
        <taxon>Arthropoda</taxon>
        <taxon>Chelicerata</taxon>
        <taxon>Arachnida</taxon>
        <taxon>Araneae</taxon>
        <taxon>Araneomorphae</taxon>
        <taxon>Entelegynae</taxon>
        <taxon>Eresoidea</taxon>
        <taxon>Eresidae</taxon>
        <taxon>Stegodyphus</taxon>
    </lineage>
</organism>
<name>A0A087ULX7_STEMI</name>
<reference evidence="1 2" key="1">
    <citation type="submission" date="2013-11" db="EMBL/GenBank/DDBJ databases">
        <title>Genome sequencing of Stegodyphus mimosarum.</title>
        <authorList>
            <person name="Bechsgaard J."/>
        </authorList>
    </citation>
    <scope>NUCLEOTIDE SEQUENCE [LARGE SCALE GENOMIC DNA]</scope>
</reference>
<gene>
    <name evidence="1" type="ORF">X975_26423</name>
</gene>
<feature type="non-terminal residue" evidence="1">
    <location>
        <position position="45"/>
    </location>
</feature>
<sequence>AKQSKVRWTKCVLSCIRNSKILQLKEKEILCLILSWNEFPILSKV</sequence>